<protein>
    <submittedName>
        <fullName evidence="3">Zn-dependent alcohol dehydrogenase GroES-like protein</fullName>
    </submittedName>
</protein>
<feature type="domain" description="Enoyl reductase (ER)" evidence="2">
    <location>
        <begin position="12"/>
        <end position="368"/>
    </location>
</feature>
<evidence type="ECO:0000313" key="3">
    <source>
        <dbReference type="EMBL" id="AIC27450.1"/>
    </source>
</evidence>
<accession>A0A060I6A1</accession>
<dbReference type="InterPro" id="IPR013149">
    <property type="entry name" value="ADH-like_C"/>
</dbReference>
<dbReference type="Gene3D" id="3.90.180.10">
    <property type="entry name" value="Medium-chain alcohol dehydrogenases, catalytic domain"/>
    <property type="match status" value="1"/>
</dbReference>
<dbReference type="OrthoDB" id="9809185at2"/>
<dbReference type="HOGENOM" id="CLU_026673_11_2_5"/>
<dbReference type="PANTHER" id="PTHR43401:SF5">
    <property type="entry name" value="ALCOHOL DEHYDROGENASE-RELATED"/>
    <property type="match status" value="1"/>
</dbReference>
<dbReference type="Gene3D" id="3.40.50.720">
    <property type="entry name" value="NAD(P)-binding Rossmann-like Domain"/>
    <property type="match status" value="1"/>
</dbReference>
<sequence length="376" mass="40360">MVKTMIAARLHALHQPMSLDEIPIPAPRPNDVLVQVRACGIVPNMANVINNWPTWFPHQPLPKFPAVFGLDPAGVVAEVGEAVTNVKIGDRVYVSPLRSCGSCKACRSGNRSQCRYYTLNGYFSTSRDGQRIFDLYPYGGFSQYMTAPEYSLVCLPDNLSFEQAGRFGYLGTSYGALKNAQAGPGQVCLIDGITGTLGVAATKLALAMGLSKILGTGRNKELMDRIKAIAPDRIDTIMLGEGSTGEWAKAQTGGEGVDFVISALGARAPAATVVDSMRGVRRGGRVVVVGGVAEDVPVDVKWLMDEQVQLIGSNWFSAAQGQEMADMVRTGALDLSYLEHKIYPLERVNEAISGIGERDGGFSNYVVIPPVPAAYQ</sequence>
<dbReference type="KEGG" id="rei:IE4771_CH02343"/>
<dbReference type="SUPFAM" id="SSF50129">
    <property type="entry name" value="GroES-like"/>
    <property type="match status" value="1"/>
</dbReference>
<dbReference type="InterPro" id="IPR050129">
    <property type="entry name" value="Zn_alcohol_dh"/>
</dbReference>
<dbReference type="InterPro" id="IPR036291">
    <property type="entry name" value="NAD(P)-bd_dom_sf"/>
</dbReference>
<keyword evidence="1" id="KW-0560">Oxidoreductase</keyword>
<evidence type="ECO:0000313" key="4">
    <source>
        <dbReference type="Proteomes" id="UP000027180"/>
    </source>
</evidence>
<name>A0A060I6A1_RHIET</name>
<evidence type="ECO:0000256" key="1">
    <source>
        <dbReference type="ARBA" id="ARBA00023002"/>
    </source>
</evidence>
<evidence type="ECO:0000259" key="2">
    <source>
        <dbReference type="SMART" id="SM00829"/>
    </source>
</evidence>
<dbReference type="InterPro" id="IPR011032">
    <property type="entry name" value="GroES-like_sf"/>
</dbReference>
<reference evidence="3 4" key="1">
    <citation type="submission" date="2013-12" db="EMBL/GenBank/DDBJ databases">
        <title>Complete genome sequence of Rhizobium etli bv. mimosae IE4771.</title>
        <authorList>
            <person name="Bustos P."/>
            <person name="Santamaria R.I."/>
            <person name="Lozano L."/>
            <person name="Ormeno-Orrillo E."/>
            <person name="Rogel M.A."/>
            <person name="Romero D."/>
            <person name="Cevallos M.A."/>
            <person name="Martinez-Romero E."/>
            <person name="Gonzalez V."/>
        </authorList>
    </citation>
    <scope>NUCLEOTIDE SEQUENCE [LARGE SCALE GENOMIC DNA]</scope>
    <source>
        <strain evidence="3 4">IE4771</strain>
    </source>
</reference>
<dbReference type="PANTHER" id="PTHR43401">
    <property type="entry name" value="L-THREONINE 3-DEHYDROGENASE"/>
    <property type="match status" value="1"/>
</dbReference>
<dbReference type="Pfam" id="PF00107">
    <property type="entry name" value="ADH_zinc_N"/>
    <property type="match status" value="1"/>
</dbReference>
<dbReference type="Proteomes" id="UP000027180">
    <property type="component" value="Chromosome"/>
</dbReference>
<organism evidence="3 4">
    <name type="scientific">Rhizobium etli bv. mimosae str. IE4771</name>
    <dbReference type="NCBI Taxonomy" id="1432050"/>
    <lineage>
        <taxon>Bacteria</taxon>
        <taxon>Pseudomonadati</taxon>
        <taxon>Pseudomonadota</taxon>
        <taxon>Alphaproteobacteria</taxon>
        <taxon>Hyphomicrobiales</taxon>
        <taxon>Rhizobiaceae</taxon>
        <taxon>Rhizobium/Agrobacterium group</taxon>
        <taxon>Rhizobium</taxon>
    </lineage>
</organism>
<gene>
    <name evidence="3" type="ORF">IE4771_CH02343</name>
</gene>
<proteinExistence type="predicted"/>
<dbReference type="GO" id="GO:0016491">
    <property type="term" value="F:oxidoreductase activity"/>
    <property type="evidence" value="ECO:0007669"/>
    <property type="project" value="UniProtKB-KW"/>
</dbReference>
<dbReference type="AlphaFoldDB" id="A0A060I6A1"/>
<dbReference type="SUPFAM" id="SSF51735">
    <property type="entry name" value="NAD(P)-binding Rossmann-fold domains"/>
    <property type="match status" value="1"/>
</dbReference>
<dbReference type="InterPro" id="IPR013154">
    <property type="entry name" value="ADH-like_N"/>
</dbReference>
<dbReference type="EMBL" id="CP006986">
    <property type="protein sequence ID" value="AIC27450.1"/>
    <property type="molecule type" value="Genomic_DNA"/>
</dbReference>
<dbReference type="SMART" id="SM00829">
    <property type="entry name" value="PKS_ER"/>
    <property type="match status" value="1"/>
</dbReference>
<dbReference type="Pfam" id="PF08240">
    <property type="entry name" value="ADH_N"/>
    <property type="match status" value="1"/>
</dbReference>
<dbReference type="InterPro" id="IPR020843">
    <property type="entry name" value="ER"/>
</dbReference>